<evidence type="ECO:0000313" key="2">
    <source>
        <dbReference type="EMBL" id="TCT24510.1"/>
    </source>
</evidence>
<evidence type="ECO:0000256" key="1">
    <source>
        <dbReference type="SAM" id="Phobius"/>
    </source>
</evidence>
<evidence type="ECO:0008006" key="4">
    <source>
        <dbReference type="Google" id="ProtNLM"/>
    </source>
</evidence>
<accession>A0A4R3N5M0</accession>
<organism evidence="2 3">
    <name type="scientific">Thermomonas haemolytica</name>
    <dbReference type="NCBI Taxonomy" id="141949"/>
    <lineage>
        <taxon>Bacteria</taxon>
        <taxon>Pseudomonadati</taxon>
        <taxon>Pseudomonadota</taxon>
        <taxon>Gammaproteobacteria</taxon>
        <taxon>Lysobacterales</taxon>
        <taxon>Lysobacteraceae</taxon>
        <taxon>Thermomonas</taxon>
    </lineage>
</organism>
<gene>
    <name evidence="2" type="ORF">EDC34_104199</name>
</gene>
<feature type="transmembrane region" description="Helical" evidence="1">
    <location>
        <begin position="5"/>
        <end position="23"/>
    </location>
</feature>
<dbReference type="AlphaFoldDB" id="A0A4R3N5M0"/>
<proteinExistence type="predicted"/>
<feature type="transmembrane region" description="Helical" evidence="1">
    <location>
        <begin position="29"/>
        <end position="48"/>
    </location>
</feature>
<evidence type="ECO:0000313" key="3">
    <source>
        <dbReference type="Proteomes" id="UP000295414"/>
    </source>
</evidence>
<dbReference type="RefSeq" id="WP_114960926.1">
    <property type="nucleotide sequence ID" value="NZ_MSZW01000019.1"/>
</dbReference>
<dbReference type="OrthoDB" id="6027914at2"/>
<keyword evidence="1" id="KW-1133">Transmembrane helix</keyword>
<feature type="transmembrane region" description="Helical" evidence="1">
    <location>
        <begin position="86"/>
        <end position="110"/>
    </location>
</feature>
<keyword evidence="3" id="KW-1185">Reference proteome</keyword>
<keyword evidence="1" id="KW-0472">Membrane</keyword>
<name>A0A4R3N5M0_9GAMM</name>
<reference evidence="2 3" key="1">
    <citation type="submission" date="2019-03" db="EMBL/GenBank/DDBJ databases">
        <title>Genomic Encyclopedia of Type Strains, Phase IV (KMG-IV): sequencing the most valuable type-strain genomes for metagenomic binning, comparative biology and taxonomic classification.</title>
        <authorList>
            <person name="Goeker M."/>
        </authorList>
    </citation>
    <scope>NUCLEOTIDE SEQUENCE [LARGE SCALE GENOMIC DNA]</scope>
    <source>
        <strain evidence="2 3">DSM 13605</strain>
    </source>
</reference>
<dbReference type="EMBL" id="SMAP01000004">
    <property type="protein sequence ID" value="TCT24510.1"/>
    <property type="molecule type" value="Genomic_DNA"/>
</dbReference>
<sequence length="117" mass="12524">MTLQFLLKTTITVALVLIASALAKRPGLLGALVAALPVTSLLVLGWLYVETGDPQRVANLSMEIFWFVLGGLLFFPALSLSLKAGWPIWLCFLLAALAGFAGMSAVQFLLTHTKVHG</sequence>
<protein>
    <recommendedName>
        <fullName evidence="4">DUF3147 family protein</fullName>
    </recommendedName>
</protein>
<keyword evidence="1" id="KW-0812">Transmembrane</keyword>
<dbReference type="Proteomes" id="UP000295414">
    <property type="component" value="Unassembled WGS sequence"/>
</dbReference>
<comment type="caution">
    <text evidence="2">The sequence shown here is derived from an EMBL/GenBank/DDBJ whole genome shotgun (WGS) entry which is preliminary data.</text>
</comment>
<feature type="transmembrane region" description="Helical" evidence="1">
    <location>
        <begin position="60"/>
        <end position="80"/>
    </location>
</feature>